<dbReference type="InterPro" id="IPR000843">
    <property type="entry name" value="HTH_LacI"/>
</dbReference>
<dbReference type="GO" id="GO:0000976">
    <property type="term" value="F:transcription cis-regulatory region binding"/>
    <property type="evidence" value="ECO:0007669"/>
    <property type="project" value="TreeGrafter"/>
</dbReference>
<dbReference type="Gene3D" id="3.40.50.2300">
    <property type="match status" value="2"/>
</dbReference>
<feature type="domain" description="HTH lacI-type" evidence="4">
    <location>
        <begin position="1"/>
        <end position="44"/>
    </location>
</feature>
<dbReference type="InterPro" id="IPR046335">
    <property type="entry name" value="LacI/GalR-like_sensor"/>
</dbReference>
<dbReference type="Pfam" id="PF13377">
    <property type="entry name" value="Peripla_BP_3"/>
    <property type="match status" value="1"/>
</dbReference>
<organism evidence="5 6">
    <name type="scientific">Rothia santali</name>
    <dbReference type="NCBI Taxonomy" id="2949643"/>
    <lineage>
        <taxon>Bacteria</taxon>
        <taxon>Bacillati</taxon>
        <taxon>Actinomycetota</taxon>
        <taxon>Actinomycetes</taxon>
        <taxon>Micrococcales</taxon>
        <taxon>Micrococcaceae</taxon>
        <taxon>Rothia</taxon>
    </lineage>
</organism>
<evidence type="ECO:0000313" key="6">
    <source>
        <dbReference type="Proteomes" id="UP001139502"/>
    </source>
</evidence>
<dbReference type="CDD" id="cd06267">
    <property type="entry name" value="PBP1_LacI_sugar_binding-like"/>
    <property type="match status" value="1"/>
</dbReference>
<reference evidence="5" key="1">
    <citation type="submission" date="2022-06" db="EMBL/GenBank/DDBJ databases">
        <title>Rothia sp. isolated from sandalwood seedling.</title>
        <authorList>
            <person name="Tuikhar N."/>
            <person name="Kirdat K."/>
            <person name="Thorat V."/>
            <person name="Swetha P."/>
            <person name="Padma S."/>
            <person name="Sundararaj R."/>
            <person name="Yadav A."/>
        </authorList>
    </citation>
    <scope>NUCLEOTIDE SEQUENCE</scope>
    <source>
        <strain evidence="5">AR01</strain>
    </source>
</reference>
<name>A0A9X2HJ67_9MICC</name>
<keyword evidence="3" id="KW-0804">Transcription</keyword>
<dbReference type="SMART" id="SM00354">
    <property type="entry name" value="HTH_LACI"/>
    <property type="match status" value="1"/>
</dbReference>
<dbReference type="SUPFAM" id="SSF47413">
    <property type="entry name" value="lambda repressor-like DNA-binding domains"/>
    <property type="match status" value="1"/>
</dbReference>
<dbReference type="CDD" id="cd01392">
    <property type="entry name" value="HTH_LacI"/>
    <property type="match status" value="1"/>
</dbReference>
<dbReference type="Proteomes" id="UP001139502">
    <property type="component" value="Unassembled WGS sequence"/>
</dbReference>
<evidence type="ECO:0000313" key="5">
    <source>
        <dbReference type="EMBL" id="MCP3426691.1"/>
    </source>
</evidence>
<sequence>MTLSEIARASGVAPSTVSRALSNPNRVSPAMYERIARKAREMGYESAMLPGGRDRLSSGTIALVLPNLSNPFNLDLIRGCQAQAQAAEFLFLMVSTEESVHVETTWLVELSQTVDGIVLASPRADDAVLSGIADNVPIVTLNREVPWLSGVLIDTPAGCSQALDYLVSLGHRHVAYVRGPESSWSDRARMDALTARSAHHGVELTPVGNFLPSVESGAAAADVVALTGATACIFFNDTLAIGALDRFRRRGIPVPERMSVVGCDDIFAASFSDPPLTTVTAFGERAGRAAADLLISQFSQRDRAHRIDRQAAHLSVRESTGPAPRD</sequence>
<dbReference type="InterPro" id="IPR028082">
    <property type="entry name" value="Peripla_BP_I"/>
</dbReference>
<dbReference type="AlphaFoldDB" id="A0A9X2HJ67"/>
<dbReference type="EMBL" id="JANAFB010000033">
    <property type="protein sequence ID" value="MCP3426691.1"/>
    <property type="molecule type" value="Genomic_DNA"/>
</dbReference>
<gene>
    <name evidence="5" type="ORF">NBM05_11930</name>
</gene>
<dbReference type="InterPro" id="IPR010982">
    <property type="entry name" value="Lambda_DNA-bd_dom_sf"/>
</dbReference>
<evidence type="ECO:0000256" key="1">
    <source>
        <dbReference type="ARBA" id="ARBA00023015"/>
    </source>
</evidence>
<protein>
    <submittedName>
        <fullName evidence="5">LacI family transcriptional regulator</fullName>
    </submittedName>
</protein>
<dbReference type="RefSeq" id="WP_254167701.1">
    <property type="nucleotide sequence ID" value="NZ_JANAFB010000033.1"/>
</dbReference>
<comment type="caution">
    <text evidence="5">The sequence shown here is derived from an EMBL/GenBank/DDBJ whole genome shotgun (WGS) entry which is preliminary data.</text>
</comment>
<dbReference type="SUPFAM" id="SSF53822">
    <property type="entry name" value="Periplasmic binding protein-like I"/>
    <property type="match status" value="1"/>
</dbReference>
<keyword evidence="6" id="KW-1185">Reference proteome</keyword>
<dbReference type="GO" id="GO:0003700">
    <property type="term" value="F:DNA-binding transcription factor activity"/>
    <property type="evidence" value="ECO:0007669"/>
    <property type="project" value="TreeGrafter"/>
</dbReference>
<evidence type="ECO:0000256" key="2">
    <source>
        <dbReference type="ARBA" id="ARBA00023125"/>
    </source>
</evidence>
<dbReference type="PANTHER" id="PTHR30146">
    <property type="entry name" value="LACI-RELATED TRANSCRIPTIONAL REPRESSOR"/>
    <property type="match status" value="1"/>
</dbReference>
<evidence type="ECO:0000259" key="4">
    <source>
        <dbReference type="PROSITE" id="PS50932"/>
    </source>
</evidence>
<dbReference type="Gene3D" id="1.10.260.40">
    <property type="entry name" value="lambda repressor-like DNA-binding domains"/>
    <property type="match status" value="1"/>
</dbReference>
<dbReference type="Pfam" id="PF00356">
    <property type="entry name" value="LacI"/>
    <property type="match status" value="1"/>
</dbReference>
<keyword evidence="1" id="KW-0805">Transcription regulation</keyword>
<dbReference type="PANTHER" id="PTHR30146:SF138">
    <property type="entry name" value="TRANSCRIPTIONAL REGULATORY PROTEIN"/>
    <property type="match status" value="1"/>
</dbReference>
<proteinExistence type="predicted"/>
<keyword evidence="2" id="KW-0238">DNA-binding</keyword>
<dbReference type="PROSITE" id="PS50932">
    <property type="entry name" value="HTH_LACI_2"/>
    <property type="match status" value="1"/>
</dbReference>
<evidence type="ECO:0000256" key="3">
    <source>
        <dbReference type="ARBA" id="ARBA00023163"/>
    </source>
</evidence>
<accession>A0A9X2HJ67</accession>